<proteinExistence type="predicted"/>
<dbReference type="Pfam" id="PF01544">
    <property type="entry name" value="CorA"/>
    <property type="match status" value="1"/>
</dbReference>
<dbReference type="Gene3D" id="1.20.58.340">
    <property type="entry name" value="Magnesium transport protein CorA, transmembrane region"/>
    <property type="match status" value="1"/>
</dbReference>
<evidence type="ECO:0000256" key="6">
    <source>
        <dbReference type="SAM" id="Phobius"/>
    </source>
</evidence>
<feature type="transmembrane region" description="Helical" evidence="6">
    <location>
        <begin position="392"/>
        <end position="412"/>
    </location>
</feature>
<dbReference type="EMBL" id="KB445586">
    <property type="protein sequence ID" value="EMD86036.1"/>
    <property type="molecule type" value="Genomic_DNA"/>
</dbReference>
<organism evidence="7 8">
    <name type="scientific">Cochliobolus heterostrophus (strain C5 / ATCC 48332 / race O)</name>
    <name type="common">Southern corn leaf blight fungus</name>
    <name type="synonym">Bipolaris maydis</name>
    <dbReference type="NCBI Taxonomy" id="701091"/>
    <lineage>
        <taxon>Eukaryota</taxon>
        <taxon>Fungi</taxon>
        <taxon>Dikarya</taxon>
        <taxon>Ascomycota</taxon>
        <taxon>Pezizomycotina</taxon>
        <taxon>Dothideomycetes</taxon>
        <taxon>Pleosporomycetidae</taxon>
        <taxon>Pleosporales</taxon>
        <taxon>Pleosporineae</taxon>
        <taxon>Pleosporaceae</taxon>
        <taxon>Bipolaris</taxon>
    </lineage>
</organism>
<keyword evidence="8" id="KW-1185">Reference proteome</keyword>
<evidence type="ECO:0000256" key="4">
    <source>
        <dbReference type="ARBA" id="ARBA00023136"/>
    </source>
</evidence>
<dbReference type="AlphaFoldDB" id="M2TWD1"/>
<evidence type="ECO:0000256" key="3">
    <source>
        <dbReference type="ARBA" id="ARBA00022989"/>
    </source>
</evidence>
<dbReference type="Proteomes" id="UP000016936">
    <property type="component" value="Unassembled WGS sequence"/>
</dbReference>
<evidence type="ECO:0000313" key="7">
    <source>
        <dbReference type="EMBL" id="EMD86036.1"/>
    </source>
</evidence>
<accession>M2TWD1</accession>
<keyword evidence="2 6" id="KW-0812">Transmembrane</keyword>
<keyword evidence="3 6" id="KW-1133">Transmembrane helix</keyword>
<comment type="subcellular location">
    <subcellularLocation>
        <location evidence="1">Membrane</location>
        <topology evidence="1">Multi-pass membrane protein</topology>
    </subcellularLocation>
</comment>
<dbReference type="GO" id="GO:0016020">
    <property type="term" value="C:membrane"/>
    <property type="evidence" value="ECO:0007669"/>
    <property type="project" value="UniProtKB-SubCell"/>
</dbReference>
<name>M2TWD1_COCH5</name>
<dbReference type="OrthoDB" id="426293at2759"/>
<feature type="compositionally biased region" description="Polar residues" evidence="5">
    <location>
        <begin position="7"/>
        <end position="17"/>
    </location>
</feature>
<evidence type="ECO:0000256" key="5">
    <source>
        <dbReference type="SAM" id="MobiDB-lite"/>
    </source>
</evidence>
<sequence>MVDGAPTASSNNTSNGVKNGRGPIPELPTEEFDLGSLVACFRDISDGKRFQGSAVKQLLSSLLETNMEPVAGTIEQKLKEKTEGRYAGADINALGDTFFQSSTTSAEGLWALLKRLFLTLLNRRISSSYRPYPGWKGPQNNWFFSIKYYYVSFGGQDVYPGQESGPFRQNLPHLRICRGSSSVALSFSDTEGANTAAALPWRLLILSCDREHSLSKKIKNGVEAFFWGINSELRKVRRRLLNMATQISSICVPPDEFLFNNEMQKSLAFENESLSNSQTYFWALQSLRLINECITWIIREWDMYDKESLLDLLNTGGGGISHTYANSDGEAAAARTASVPYLDDIQEQMTQFAGMIKDNNAKLVEIRALRDGLFDASSFLEARTAVAQGKNIHMLTLISMVFLPASFATSIFGMQSLPPSSTSLTTFAIVMICVCGPVYLIILVLSGGLKGAGVIWGKIARFWDVRGNVDGKKWLEKAKTIIRKKSNKPQDVENGT</sequence>
<reference evidence="8" key="2">
    <citation type="journal article" date="2013" name="PLoS Genet.">
        <title>Comparative genome structure, secondary metabolite, and effector coding capacity across Cochliobolus pathogens.</title>
        <authorList>
            <person name="Condon B.J."/>
            <person name="Leng Y."/>
            <person name="Wu D."/>
            <person name="Bushley K.E."/>
            <person name="Ohm R.A."/>
            <person name="Otillar R."/>
            <person name="Martin J."/>
            <person name="Schackwitz W."/>
            <person name="Grimwood J."/>
            <person name="MohdZainudin N."/>
            <person name="Xue C."/>
            <person name="Wang R."/>
            <person name="Manning V.A."/>
            <person name="Dhillon B."/>
            <person name="Tu Z.J."/>
            <person name="Steffenson B.J."/>
            <person name="Salamov A."/>
            <person name="Sun H."/>
            <person name="Lowry S."/>
            <person name="LaButti K."/>
            <person name="Han J."/>
            <person name="Copeland A."/>
            <person name="Lindquist E."/>
            <person name="Barry K."/>
            <person name="Schmutz J."/>
            <person name="Baker S.E."/>
            <person name="Ciuffetti L.M."/>
            <person name="Grigoriev I.V."/>
            <person name="Zhong S."/>
            <person name="Turgeon B.G."/>
        </authorList>
    </citation>
    <scope>NUCLEOTIDE SEQUENCE [LARGE SCALE GENOMIC DNA]</scope>
    <source>
        <strain evidence="8">C5 / ATCC 48332 / race O</strain>
    </source>
</reference>
<dbReference type="HOGENOM" id="CLU_560205_0_0_1"/>
<evidence type="ECO:0000256" key="2">
    <source>
        <dbReference type="ARBA" id="ARBA00022692"/>
    </source>
</evidence>
<reference evidence="7 8" key="1">
    <citation type="journal article" date="2012" name="PLoS Pathog.">
        <title>Diverse lifestyles and strategies of plant pathogenesis encoded in the genomes of eighteen Dothideomycetes fungi.</title>
        <authorList>
            <person name="Ohm R.A."/>
            <person name="Feau N."/>
            <person name="Henrissat B."/>
            <person name="Schoch C.L."/>
            <person name="Horwitz B.A."/>
            <person name="Barry K.W."/>
            <person name="Condon B.J."/>
            <person name="Copeland A.C."/>
            <person name="Dhillon B."/>
            <person name="Glaser F."/>
            <person name="Hesse C.N."/>
            <person name="Kosti I."/>
            <person name="LaButti K."/>
            <person name="Lindquist E.A."/>
            <person name="Lucas S."/>
            <person name="Salamov A.A."/>
            <person name="Bradshaw R.E."/>
            <person name="Ciuffetti L."/>
            <person name="Hamelin R.C."/>
            <person name="Kema G.H.J."/>
            <person name="Lawrence C."/>
            <person name="Scott J.A."/>
            <person name="Spatafora J.W."/>
            <person name="Turgeon B.G."/>
            <person name="de Wit P.J.G.M."/>
            <person name="Zhong S."/>
            <person name="Goodwin S.B."/>
            <person name="Grigoriev I.V."/>
        </authorList>
    </citation>
    <scope>NUCLEOTIDE SEQUENCE [LARGE SCALE GENOMIC DNA]</scope>
    <source>
        <strain evidence="8">C5 / ATCC 48332 / race O</strain>
    </source>
</reference>
<keyword evidence="4 6" id="KW-0472">Membrane</keyword>
<feature type="transmembrane region" description="Helical" evidence="6">
    <location>
        <begin position="424"/>
        <end position="445"/>
    </location>
</feature>
<dbReference type="InterPro" id="IPR045863">
    <property type="entry name" value="CorA_TM1_TM2"/>
</dbReference>
<dbReference type="InterPro" id="IPR002523">
    <property type="entry name" value="MgTranspt_CorA/ZnTranspt_ZntB"/>
</dbReference>
<dbReference type="SUPFAM" id="SSF144083">
    <property type="entry name" value="Magnesium transport protein CorA, transmembrane region"/>
    <property type="match status" value="1"/>
</dbReference>
<evidence type="ECO:0000256" key="1">
    <source>
        <dbReference type="ARBA" id="ARBA00004141"/>
    </source>
</evidence>
<dbReference type="GO" id="GO:0046873">
    <property type="term" value="F:metal ion transmembrane transporter activity"/>
    <property type="evidence" value="ECO:0007669"/>
    <property type="project" value="InterPro"/>
</dbReference>
<dbReference type="eggNOG" id="ENOG502SSJA">
    <property type="taxonomic scope" value="Eukaryota"/>
</dbReference>
<protein>
    <submittedName>
        <fullName evidence="7">Uncharacterized protein</fullName>
    </submittedName>
</protein>
<feature type="region of interest" description="Disordered" evidence="5">
    <location>
        <begin position="1"/>
        <end position="26"/>
    </location>
</feature>
<evidence type="ECO:0000313" key="8">
    <source>
        <dbReference type="Proteomes" id="UP000016936"/>
    </source>
</evidence>
<dbReference type="OMA" id="HLRICRG"/>
<gene>
    <name evidence="7" type="ORF">COCHEDRAFT_1187167</name>
</gene>